<reference evidence="9 10" key="1">
    <citation type="submission" date="2023-02" db="EMBL/GenBank/DDBJ databases">
        <title>Novel Oscillospiraceae bacterial genomes.</title>
        <authorList>
            <person name="Srinivasan S."/>
            <person name="Austin M.N."/>
            <person name="Fiedler T.L."/>
            <person name="Strenk S.M."/>
            <person name="Agnew K.J."/>
            <person name="Nagana Gowda G.A."/>
            <person name="Raftery D."/>
            <person name="Beamer M.A."/>
            <person name="Achilles S.L."/>
            <person name="Wiesenfeld H.C."/>
            <person name="Fredricks D.N."/>
            <person name="Hillier S.L."/>
        </authorList>
    </citation>
    <scope>NUCLEOTIDE SEQUENCE [LARGE SCALE GENOMIC DNA]</scope>
    <source>
        <strain evidence="9 10">CHIC02 1186E3-8</strain>
    </source>
</reference>
<organism evidence="9 10">
    <name type="scientific">Amygdalobacter indicium</name>
    <dbReference type="NCBI Taxonomy" id="3029272"/>
    <lineage>
        <taxon>Bacteria</taxon>
        <taxon>Bacillati</taxon>
        <taxon>Bacillota</taxon>
        <taxon>Clostridia</taxon>
        <taxon>Eubacteriales</taxon>
        <taxon>Oscillospiraceae</taxon>
        <taxon>Amygdalobacter</taxon>
    </lineage>
</organism>
<dbReference type="InterPro" id="IPR051050">
    <property type="entry name" value="Lipid_II_flippase_MurJ/MviN"/>
</dbReference>
<dbReference type="PANTHER" id="PTHR47019:SF1">
    <property type="entry name" value="LIPID II FLIPPASE MURJ"/>
    <property type="match status" value="1"/>
</dbReference>
<keyword evidence="7 8" id="KW-0472">Membrane</keyword>
<evidence type="ECO:0000256" key="2">
    <source>
        <dbReference type="ARBA" id="ARBA00022475"/>
    </source>
</evidence>
<evidence type="ECO:0000256" key="3">
    <source>
        <dbReference type="ARBA" id="ARBA00022692"/>
    </source>
</evidence>
<feature type="transmembrane region" description="Helical" evidence="8">
    <location>
        <begin position="323"/>
        <end position="341"/>
    </location>
</feature>
<evidence type="ECO:0000256" key="6">
    <source>
        <dbReference type="ARBA" id="ARBA00022989"/>
    </source>
</evidence>
<protein>
    <submittedName>
        <fullName evidence="9">Lipid II flippase MurJ</fullName>
    </submittedName>
</protein>
<evidence type="ECO:0000256" key="7">
    <source>
        <dbReference type="ARBA" id="ARBA00023136"/>
    </source>
</evidence>
<feature type="transmembrane region" description="Helical" evidence="8">
    <location>
        <begin position="201"/>
        <end position="221"/>
    </location>
</feature>
<feature type="transmembrane region" description="Helical" evidence="8">
    <location>
        <begin position="404"/>
        <end position="424"/>
    </location>
</feature>
<gene>
    <name evidence="9" type="ORF">PYS61_04135</name>
</gene>
<dbReference type="RefSeq" id="WP_315571173.1">
    <property type="nucleotide sequence ID" value="NZ_CP118868.1"/>
</dbReference>
<dbReference type="PANTHER" id="PTHR47019">
    <property type="entry name" value="LIPID II FLIPPASE MURJ"/>
    <property type="match status" value="1"/>
</dbReference>
<feature type="transmembrane region" description="Helical" evidence="8">
    <location>
        <begin position="376"/>
        <end position="397"/>
    </location>
</feature>
<keyword evidence="4" id="KW-0133">Cell shape</keyword>
<feature type="transmembrane region" description="Helical" evidence="8">
    <location>
        <begin position="464"/>
        <end position="484"/>
    </location>
</feature>
<proteinExistence type="predicted"/>
<sequence length="535" mass="59754">MKIILDNGKTADRPLIRSNSFKKATIILIIGLLLSKVTGQAREVLYGVVLQKPYLTDAYVQGFLIPDFIYELLIGGSIQAALIPTLAQALGTEQEKKAWYDVSTFISFFSILMFICLLLLEIFTQPILSLISKSENLTLTVQVARRLFPQTFFMMGAGLTIGILNAHKLFTKTALGPGLYNIFVCLSLILLGAASEKALLQVAWGISGSAAVYFIWQLFLARRVITPLRLNLHFSRPGFRRLLLLALPTLFSASIAQLGNIILQAYTKTMPAGSATALRYASTVWMLPYGIFTVAIGQVMLPTLSTCIGHNDPIKAGRMLNKALRLVLLFALPSALIFYAYRTEIMVGIFWWKNYLPASAAANREYYDILVNAGRILQFYCPAIIFQSVIYIYNFAFYAHSITVIPLVNAAVSLLLTLGLGYIAEQRQEISGLSLAFAVSTLFIALLLQALYHHRFKPEKLRNFAYFIWQNWVALTILALYLLVEVHVSARIPYVNKLFSLAVIGARALVAYAVYLVAAYLVGIKEIKEIRHLWH</sequence>
<evidence type="ECO:0000313" key="10">
    <source>
        <dbReference type="Proteomes" id="UP001220478"/>
    </source>
</evidence>
<keyword evidence="3 8" id="KW-0812">Transmembrane</keyword>
<feature type="transmembrane region" description="Helical" evidence="8">
    <location>
        <begin position="98"/>
        <end position="120"/>
    </location>
</feature>
<dbReference type="EMBL" id="CP118868">
    <property type="protein sequence ID" value="WEG35134.1"/>
    <property type="molecule type" value="Genomic_DNA"/>
</dbReference>
<dbReference type="Pfam" id="PF03023">
    <property type="entry name" value="MurJ"/>
    <property type="match status" value="1"/>
</dbReference>
<feature type="transmembrane region" description="Helical" evidence="8">
    <location>
        <begin position="147"/>
        <end position="166"/>
    </location>
</feature>
<keyword evidence="10" id="KW-1185">Reference proteome</keyword>
<evidence type="ECO:0000313" key="9">
    <source>
        <dbReference type="EMBL" id="WEG35134.1"/>
    </source>
</evidence>
<feature type="transmembrane region" description="Helical" evidence="8">
    <location>
        <begin position="430"/>
        <end position="452"/>
    </location>
</feature>
<keyword evidence="5" id="KW-0573">Peptidoglycan synthesis</keyword>
<feature type="transmembrane region" description="Helical" evidence="8">
    <location>
        <begin position="286"/>
        <end position="311"/>
    </location>
</feature>
<feature type="transmembrane region" description="Helical" evidence="8">
    <location>
        <begin position="504"/>
        <end position="523"/>
    </location>
</feature>
<accession>A0ABY8C5C4</accession>
<keyword evidence="2" id="KW-1003">Cell membrane</keyword>
<evidence type="ECO:0000256" key="1">
    <source>
        <dbReference type="ARBA" id="ARBA00004651"/>
    </source>
</evidence>
<comment type="subcellular location">
    <subcellularLocation>
        <location evidence="1">Cell membrane</location>
        <topology evidence="1">Multi-pass membrane protein</topology>
    </subcellularLocation>
</comment>
<dbReference type="PRINTS" id="PR01806">
    <property type="entry name" value="VIRFACTRMVIN"/>
</dbReference>
<feature type="transmembrane region" description="Helical" evidence="8">
    <location>
        <begin position="178"/>
        <end position="195"/>
    </location>
</feature>
<evidence type="ECO:0000256" key="8">
    <source>
        <dbReference type="SAM" id="Phobius"/>
    </source>
</evidence>
<feature type="transmembrane region" description="Helical" evidence="8">
    <location>
        <begin position="242"/>
        <end position="266"/>
    </location>
</feature>
<evidence type="ECO:0000256" key="4">
    <source>
        <dbReference type="ARBA" id="ARBA00022960"/>
    </source>
</evidence>
<keyword evidence="6 8" id="KW-1133">Transmembrane helix</keyword>
<evidence type="ECO:0000256" key="5">
    <source>
        <dbReference type="ARBA" id="ARBA00022984"/>
    </source>
</evidence>
<dbReference type="InterPro" id="IPR004268">
    <property type="entry name" value="MurJ"/>
</dbReference>
<name>A0ABY8C5C4_9FIRM</name>
<dbReference type="Proteomes" id="UP001220478">
    <property type="component" value="Chromosome"/>
</dbReference>